<proteinExistence type="inferred from homology"/>
<keyword evidence="4 11" id="KW-0812">Transmembrane</keyword>
<dbReference type="GO" id="GO:0008270">
    <property type="term" value="F:zinc ion binding"/>
    <property type="evidence" value="ECO:0007669"/>
    <property type="project" value="UniProtKB-UniRule"/>
</dbReference>
<dbReference type="InterPro" id="IPR022919">
    <property type="entry name" value="Pept_M48_protease_HtpX"/>
</dbReference>
<feature type="transmembrane region" description="Helical" evidence="11">
    <location>
        <begin position="143"/>
        <end position="166"/>
    </location>
</feature>
<dbReference type="HAMAP" id="MF_00188">
    <property type="entry name" value="Pept_M48_protease_HtpX"/>
    <property type="match status" value="1"/>
</dbReference>
<evidence type="ECO:0000256" key="9">
    <source>
        <dbReference type="ARBA" id="ARBA00023049"/>
    </source>
</evidence>
<organism evidence="13 14">
    <name type="scientific">Candidatus Undinarchaeum marinum</name>
    <dbReference type="NCBI Taxonomy" id="2756141"/>
    <lineage>
        <taxon>Archaea</taxon>
        <taxon>Candidatus Undinarchaeota</taxon>
        <taxon>Candidatus Undinarchaeia</taxon>
        <taxon>Candidatus Undinarchaeales</taxon>
        <taxon>Candidatus Undinarchaeaceae</taxon>
        <taxon>Candidatus Undinarchaeum</taxon>
    </lineage>
</organism>
<accession>A0A832X5F3</accession>
<dbReference type="InterPro" id="IPR001915">
    <property type="entry name" value="Peptidase_M48"/>
</dbReference>
<dbReference type="EC" id="3.4.24.-" evidence="11"/>
<evidence type="ECO:0000256" key="4">
    <source>
        <dbReference type="ARBA" id="ARBA00022692"/>
    </source>
</evidence>
<dbReference type="CDD" id="cd07336">
    <property type="entry name" value="M48B_HtpX_like"/>
    <property type="match status" value="1"/>
</dbReference>
<dbReference type="GO" id="GO:0005886">
    <property type="term" value="C:plasma membrane"/>
    <property type="evidence" value="ECO:0007669"/>
    <property type="project" value="UniProtKB-SubCell"/>
</dbReference>
<evidence type="ECO:0000256" key="8">
    <source>
        <dbReference type="ARBA" id="ARBA00022989"/>
    </source>
</evidence>
<evidence type="ECO:0000256" key="10">
    <source>
        <dbReference type="ARBA" id="ARBA00023136"/>
    </source>
</evidence>
<keyword evidence="2 11" id="KW-1003">Cell membrane</keyword>
<evidence type="ECO:0000313" key="14">
    <source>
        <dbReference type="Proteomes" id="UP000604391"/>
    </source>
</evidence>
<dbReference type="InterPro" id="IPR050083">
    <property type="entry name" value="HtpX_protease"/>
</dbReference>
<keyword evidence="6 11" id="KW-0378">Hydrolase</keyword>
<feature type="binding site" evidence="11">
    <location>
        <position position="137"/>
    </location>
    <ligand>
        <name>Zn(2+)</name>
        <dbReference type="ChEBI" id="CHEBI:29105"/>
        <note>catalytic</note>
    </ligand>
</feature>
<reference evidence="13 14" key="1">
    <citation type="journal article" name="Nat. Commun.">
        <title>Undinarchaeota illuminate DPANN phylogeny and the impact of gene transfer on archaeal evolution.</title>
        <authorList>
            <person name="Dombrowski N."/>
            <person name="Williams T.A."/>
            <person name="Sun J."/>
            <person name="Woodcroft B.J."/>
            <person name="Lee J.H."/>
            <person name="Minh B.Q."/>
            <person name="Rinke C."/>
            <person name="Spang A."/>
        </authorList>
    </citation>
    <scope>NUCLEOTIDE SEQUENCE [LARGE SCALE GENOMIC DNA]</scope>
    <source>
        <strain evidence="13">MAG_bin17</strain>
    </source>
</reference>
<comment type="cofactor">
    <cofactor evidence="11">
        <name>Zn(2+)</name>
        <dbReference type="ChEBI" id="CHEBI:29105"/>
    </cofactor>
    <text evidence="11">Binds 1 zinc ion per subunit.</text>
</comment>
<keyword evidence="9 11" id="KW-0482">Metalloprotease</keyword>
<dbReference type="Pfam" id="PF01435">
    <property type="entry name" value="Peptidase_M48"/>
    <property type="match status" value="1"/>
</dbReference>
<keyword evidence="3 11" id="KW-0645">Protease</keyword>
<evidence type="ECO:0000313" key="13">
    <source>
        <dbReference type="EMBL" id="HIJ99764.1"/>
    </source>
</evidence>
<evidence type="ECO:0000259" key="12">
    <source>
        <dbReference type="Pfam" id="PF01435"/>
    </source>
</evidence>
<feature type="transmembrane region" description="Helical" evidence="11">
    <location>
        <begin position="178"/>
        <end position="199"/>
    </location>
</feature>
<feature type="domain" description="Peptidase M48" evidence="12">
    <location>
        <begin position="67"/>
        <end position="277"/>
    </location>
</feature>
<dbReference type="AlphaFoldDB" id="A0A832X5F3"/>
<dbReference type="GO" id="GO:0004222">
    <property type="term" value="F:metalloendopeptidase activity"/>
    <property type="evidence" value="ECO:0007669"/>
    <property type="project" value="UniProtKB-UniRule"/>
</dbReference>
<keyword evidence="8 11" id="KW-1133">Transmembrane helix</keyword>
<evidence type="ECO:0000256" key="11">
    <source>
        <dbReference type="HAMAP-Rule" id="MF_00188"/>
    </source>
</evidence>
<name>A0A832X5F3_9ARCH</name>
<feature type="binding site" evidence="11">
    <location>
        <position position="133"/>
    </location>
    <ligand>
        <name>Zn(2+)</name>
        <dbReference type="ChEBI" id="CHEBI:29105"/>
        <note>catalytic</note>
    </ligand>
</feature>
<evidence type="ECO:0000256" key="1">
    <source>
        <dbReference type="ARBA" id="ARBA00009779"/>
    </source>
</evidence>
<gene>
    <name evidence="11" type="primary">htpX</name>
    <name evidence="13" type="ORF">H1011_02990</name>
</gene>
<evidence type="ECO:0000256" key="7">
    <source>
        <dbReference type="ARBA" id="ARBA00022833"/>
    </source>
</evidence>
<keyword evidence="7 11" id="KW-0862">Zinc</keyword>
<sequence length="280" mass="30727">MPQTQNKMRTFILFSVLLGIFLAVGSLWGTFGMLTALIFALLLNFASYWYSDKVVLAIYRAKIVSKKESPRLYRVVEKLANKAKLPMPKVAIMKSSNPNAFATGRNKENATVCATTGILDLLDNNELEAVFAHELGHINNRDILVSTISATLAGAIMILGRLAWFMSLGRNSRQGGNALGFLLTMFLAPVAAMIVQLAISRDREYGADIFGASLTKKPKYLISALTKISSAGSRHPMRLGNQASAHMFILNPFRAQRLAGLFSTHPPLAERVKRLEGLSL</sequence>
<keyword evidence="10 11" id="KW-0472">Membrane</keyword>
<keyword evidence="14" id="KW-1185">Reference proteome</keyword>
<evidence type="ECO:0000256" key="3">
    <source>
        <dbReference type="ARBA" id="ARBA00022670"/>
    </source>
</evidence>
<evidence type="ECO:0000256" key="6">
    <source>
        <dbReference type="ARBA" id="ARBA00022801"/>
    </source>
</evidence>
<feature type="transmembrane region" description="Helical" evidence="11">
    <location>
        <begin position="12"/>
        <end position="31"/>
    </location>
</feature>
<dbReference type="Proteomes" id="UP000604391">
    <property type="component" value="Unassembled WGS sequence"/>
</dbReference>
<keyword evidence="5 11" id="KW-0479">Metal-binding</keyword>
<comment type="subcellular location">
    <subcellularLocation>
        <location evidence="11">Cell membrane</location>
        <topology evidence="11">Multi-pass membrane protein</topology>
    </subcellularLocation>
</comment>
<dbReference type="EMBL" id="DVAD01000015">
    <property type="protein sequence ID" value="HIJ99764.1"/>
    <property type="molecule type" value="Genomic_DNA"/>
</dbReference>
<dbReference type="GO" id="GO:0006508">
    <property type="term" value="P:proteolysis"/>
    <property type="evidence" value="ECO:0007669"/>
    <property type="project" value="UniProtKB-KW"/>
</dbReference>
<dbReference type="PANTHER" id="PTHR43221">
    <property type="entry name" value="PROTEASE HTPX"/>
    <property type="match status" value="1"/>
</dbReference>
<feature type="binding site" evidence="11">
    <location>
        <position position="204"/>
    </location>
    <ligand>
        <name>Zn(2+)</name>
        <dbReference type="ChEBI" id="CHEBI:29105"/>
        <note>catalytic</note>
    </ligand>
</feature>
<evidence type="ECO:0000256" key="5">
    <source>
        <dbReference type="ARBA" id="ARBA00022723"/>
    </source>
</evidence>
<dbReference type="PANTHER" id="PTHR43221:SF2">
    <property type="entry name" value="PROTEASE HTPX HOMOLOG"/>
    <property type="match status" value="1"/>
</dbReference>
<comment type="caution">
    <text evidence="13">The sequence shown here is derived from an EMBL/GenBank/DDBJ whole genome shotgun (WGS) entry which is preliminary data.</text>
</comment>
<comment type="similarity">
    <text evidence="1 11">Belongs to the peptidase M48B family.</text>
</comment>
<evidence type="ECO:0000256" key="2">
    <source>
        <dbReference type="ARBA" id="ARBA00022475"/>
    </source>
</evidence>
<dbReference type="Gene3D" id="3.30.2010.10">
    <property type="entry name" value="Metalloproteases ('zincins'), catalytic domain"/>
    <property type="match status" value="1"/>
</dbReference>
<feature type="active site" evidence="11">
    <location>
        <position position="134"/>
    </location>
</feature>
<protein>
    <recommendedName>
        <fullName evidence="11">Protease HtpX homolog</fullName>
        <ecNumber evidence="11">3.4.24.-</ecNumber>
    </recommendedName>
</protein>